<dbReference type="Proteomes" id="UP000016932">
    <property type="component" value="Unassembled WGS sequence"/>
</dbReference>
<dbReference type="PANTHER" id="PTHR33734">
    <property type="entry name" value="LYSM DOMAIN-CONTAINING GPI-ANCHORED PROTEIN 2"/>
    <property type="match status" value="1"/>
</dbReference>
<dbReference type="RefSeq" id="XP_007929625.1">
    <property type="nucleotide sequence ID" value="XM_007931434.1"/>
</dbReference>
<dbReference type="SUPFAM" id="SSF54106">
    <property type="entry name" value="LysM domain"/>
    <property type="match status" value="2"/>
</dbReference>
<protein>
    <submittedName>
        <fullName evidence="3">Carbohydrate-binding module family 50 protein</fullName>
    </submittedName>
</protein>
<dbReference type="HOGENOM" id="CLU_1415739_0_0_1"/>
<dbReference type="Gene3D" id="3.10.350.10">
    <property type="entry name" value="LysM domain"/>
    <property type="match status" value="2"/>
</dbReference>
<name>M3AP97_PSEFD</name>
<dbReference type="GeneID" id="19338986"/>
<organism evidence="3 4">
    <name type="scientific">Pseudocercospora fijiensis (strain CIRAD86)</name>
    <name type="common">Black leaf streak disease fungus</name>
    <name type="synonym">Mycosphaerella fijiensis</name>
    <dbReference type="NCBI Taxonomy" id="383855"/>
    <lineage>
        <taxon>Eukaryota</taxon>
        <taxon>Fungi</taxon>
        <taxon>Dikarya</taxon>
        <taxon>Ascomycota</taxon>
        <taxon>Pezizomycotina</taxon>
        <taxon>Dothideomycetes</taxon>
        <taxon>Dothideomycetidae</taxon>
        <taxon>Mycosphaerellales</taxon>
        <taxon>Mycosphaerellaceae</taxon>
        <taxon>Pseudocercospora</taxon>
    </lineage>
</organism>
<evidence type="ECO:0000259" key="2">
    <source>
        <dbReference type="PROSITE" id="PS51782"/>
    </source>
</evidence>
<dbReference type="CDD" id="cd00118">
    <property type="entry name" value="LysM"/>
    <property type="match status" value="2"/>
</dbReference>
<evidence type="ECO:0000313" key="4">
    <source>
        <dbReference type="Proteomes" id="UP000016932"/>
    </source>
</evidence>
<dbReference type="PANTHER" id="PTHR33734:SF22">
    <property type="entry name" value="MEMBRANE-BOUND LYTIC MUREIN TRANSGLYCOSYLASE D"/>
    <property type="match status" value="1"/>
</dbReference>
<gene>
    <name evidence="3" type="ORF">MYCFIDRAFT_34332</name>
</gene>
<feature type="domain" description="LysM" evidence="2">
    <location>
        <begin position="1"/>
        <end position="45"/>
    </location>
</feature>
<accession>M3AP97</accession>
<dbReference type="Pfam" id="PF01476">
    <property type="entry name" value="LysM"/>
    <property type="match status" value="2"/>
</dbReference>
<dbReference type="AlphaFoldDB" id="M3AP97"/>
<feature type="compositionally biased region" description="Polar residues" evidence="1">
    <location>
        <begin position="97"/>
        <end position="114"/>
    </location>
</feature>
<dbReference type="eggNOG" id="ENOG502SCJ7">
    <property type="taxonomic scope" value="Eukaryota"/>
</dbReference>
<feature type="region of interest" description="Disordered" evidence="1">
    <location>
        <begin position="97"/>
        <end position="118"/>
    </location>
</feature>
<feature type="domain" description="LysM" evidence="2">
    <location>
        <begin position="51"/>
        <end position="95"/>
    </location>
</feature>
<dbReference type="OrthoDB" id="1193027at2759"/>
<dbReference type="EMBL" id="KB446562">
    <property type="protein sequence ID" value="EME79242.1"/>
    <property type="molecule type" value="Genomic_DNA"/>
</dbReference>
<dbReference type="KEGG" id="pfj:MYCFIDRAFT_34332"/>
<dbReference type="InterPro" id="IPR036779">
    <property type="entry name" value="LysM_dom_sf"/>
</dbReference>
<dbReference type="SMART" id="SM00257">
    <property type="entry name" value="LysM"/>
    <property type="match status" value="2"/>
</dbReference>
<dbReference type="PROSITE" id="PS51782">
    <property type="entry name" value="LYSM"/>
    <property type="match status" value="2"/>
</dbReference>
<dbReference type="VEuPathDB" id="FungiDB:MYCFIDRAFT_34332"/>
<keyword evidence="4" id="KW-1185">Reference proteome</keyword>
<proteinExistence type="predicted"/>
<sequence length="192" mass="20637">MTYAVQSGDTFWSISQKLGISLQALQAANPGIASENLQVGQVLKTPGSVSAKYTIVQGDTLWSIARKHGISLEALQAANPGVNASSLQVEQVLNLPSESTTTPTNGDHPSNGNYVNYGGPASNFPDPRLWASYDTLWAQNRRLMAYHDPPSEIALIKSSIDRVSTESGVDRRVILCIIIQESGGNVRVRTVS</sequence>
<reference evidence="3 4" key="1">
    <citation type="journal article" date="2012" name="PLoS Pathog.">
        <title>Diverse lifestyles and strategies of plant pathogenesis encoded in the genomes of eighteen Dothideomycetes fungi.</title>
        <authorList>
            <person name="Ohm R.A."/>
            <person name="Feau N."/>
            <person name="Henrissat B."/>
            <person name="Schoch C.L."/>
            <person name="Horwitz B.A."/>
            <person name="Barry K.W."/>
            <person name="Condon B.J."/>
            <person name="Copeland A.C."/>
            <person name="Dhillon B."/>
            <person name="Glaser F."/>
            <person name="Hesse C.N."/>
            <person name="Kosti I."/>
            <person name="LaButti K."/>
            <person name="Lindquist E.A."/>
            <person name="Lucas S."/>
            <person name="Salamov A.A."/>
            <person name="Bradshaw R.E."/>
            <person name="Ciuffetti L."/>
            <person name="Hamelin R.C."/>
            <person name="Kema G.H.J."/>
            <person name="Lawrence C."/>
            <person name="Scott J.A."/>
            <person name="Spatafora J.W."/>
            <person name="Turgeon B.G."/>
            <person name="de Wit P.J.G.M."/>
            <person name="Zhong S."/>
            <person name="Goodwin S.B."/>
            <person name="Grigoriev I.V."/>
        </authorList>
    </citation>
    <scope>NUCLEOTIDE SEQUENCE [LARGE SCALE GENOMIC DNA]</scope>
    <source>
        <strain evidence="3 4">CIRAD86</strain>
    </source>
</reference>
<evidence type="ECO:0000256" key="1">
    <source>
        <dbReference type="SAM" id="MobiDB-lite"/>
    </source>
</evidence>
<dbReference type="InterPro" id="IPR018392">
    <property type="entry name" value="LysM"/>
</dbReference>
<evidence type="ECO:0000313" key="3">
    <source>
        <dbReference type="EMBL" id="EME79242.1"/>
    </source>
</evidence>